<dbReference type="PROSITE" id="PS50800">
    <property type="entry name" value="SAP"/>
    <property type="match status" value="1"/>
</dbReference>
<keyword evidence="3" id="KW-0472">Membrane</keyword>
<dbReference type="InterPro" id="IPR003034">
    <property type="entry name" value="SAP_dom"/>
</dbReference>
<organism evidence="5 6">
    <name type="scientific">Hydnomerulius pinastri MD-312</name>
    <dbReference type="NCBI Taxonomy" id="994086"/>
    <lineage>
        <taxon>Eukaryota</taxon>
        <taxon>Fungi</taxon>
        <taxon>Dikarya</taxon>
        <taxon>Basidiomycota</taxon>
        <taxon>Agaricomycotina</taxon>
        <taxon>Agaricomycetes</taxon>
        <taxon>Agaricomycetidae</taxon>
        <taxon>Boletales</taxon>
        <taxon>Boletales incertae sedis</taxon>
        <taxon>Leucogyrophana</taxon>
    </lineage>
</organism>
<sequence>MSSTTEISEKEKIKFLEDAVEALKDKGNVEKFTEAIKVIGRAAVYTDEAFDKINRTLLKFVEESGSDFPEIKGYQTRWAGYQTVRPSSCDSLVCGQFKLDIIPNQTWQKNLKDSRDLANVASADYQRYNKIFLEIVDRIKTASDIPEAAEALKGFSEETPPPTLGLSEKFQTLQRDVAEFKTDFDEYVKNKGVKLKKEAEELAEKIDGLEKDIVDLDKKIKDATIALAVTTPFFWIGGIVAGSMLAKYNSERKGILTDDPSAFAPDKQADLDKAKTDLEDVNRKQKALAHIKSEFDGLTPSFTIISLSLGIFADTWASFHGQALQFSSTLSKLQDPQKIPVPLPSSPWARTADARSPLLISESADPTTVAAPIPSPLSSANVTALIPPLLSSAIAGVSAALICLACYGLYKKFLPSFSSLVLSVCAFLCPPRRGLHSRRESFFCIDSSNIELQAAIENASAETRSSMEPQTSATSGDSHATGGGLHLLQEHESTLPFPMRKVDQNGEPEVEYIDIDIMTVKELKVRCRNFGLFSTGTKQVLFERLRTFSHIPDIPI</sequence>
<dbReference type="Gene3D" id="1.10.720.30">
    <property type="entry name" value="SAP domain"/>
    <property type="match status" value="1"/>
</dbReference>
<feature type="domain" description="SAP" evidence="4">
    <location>
        <begin position="515"/>
        <end position="549"/>
    </location>
</feature>
<dbReference type="SUPFAM" id="SSF58100">
    <property type="entry name" value="Bacterial hemolysins"/>
    <property type="match status" value="1"/>
</dbReference>
<evidence type="ECO:0000313" key="6">
    <source>
        <dbReference type="Proteomes" id="UP000053820"/>
    </source>
</evidence>
<dbReference type="Gene3D" id="1.20.1170.10">
    <property type="match status" value="1"/>
</dbReference>
<keyword evidence="3" id="KW-0812">Transmembrane</keyword>
<evidence type="ECO:0000313" key="5">
    <source>
        <dbReference type="EMBL" id="KIJ58204.1"/>
    </source>
</evidence>
<dbReference type="InterPro" id="IPR036361">
    <property type="entry name" value="SAP_dom_sf"/>
</dbReference>
<dbReference type="AlphaFoldDB" id="A0A0C9UYX3"/>
<feature type="region of interest" description="Disordered" evidence="2">
    <location>
        <begin position="459"/>
        <end position="483"/>
    </location>
</feature>
<dbReference type="Pfam" id="PF02037">
    <property type="entry name" value="SAP"/>
    <property type="match status" value="1"/>
</dbReference>
<keyword evidence="3" id="KW-1133">Transmembrane helix</keyword>
<accession>A0A0C9UYX3</accession>
<keyword evidence="6" id="KW-1185">Reference proteome</keyword>
<dbReference type="EMBL" id="KN839970">
    <property type="protein sequence ID" value="KIJ58204.1"/>
    <property type="molecule type" value="Genomic_DNA"/>
</dbReference>
<name>A0A0C9UYX3_9AGAM</name>
<evidence type="ECO:0000259" key="4">
    <source>
        <dbReference type="PROSITE" id="PS50800"/>
    </source>
</evidence>
<evidence type="ECO:0000256" key="3">
    <source>
        <dbReference type="SAM" id="Phobius"/>
    </source>
</evidence>
<keyword evidence="1" id="KW-0175">Coiled coil</keyword>
<reference evidence="5 6" key="1">
    <citation type="submission" date="2014-04" db="EMBL/GenBank/DDBJ databases">
        <title>Evolutionary Origins and Diversification of the Mycorrhizal Mutualists.</title>
        <authorList>
            <consortium name="DOE Joint Genome Institute"/>
            <consortium name="Mycorrhizal Genomics Consortium"/>
            <person name="Kohler A."/>
            <person name="Kuo A."/>
            <person name="Nagy L.G."/>
            <person name="Floudas D."/>
            <person name="Copeland A."/>
            <person name="Barry K.W."/>
            <person name="Cichocki N."/>
            <person name="Veneault-Fourrey C."/>
            <person name="LaButti K."/>
            <person name="Lindquist E.A."/>
            <person name="Lipzen A."/>
            <person name="Lundell T."/>
            <person name="Morin E."/>
            <person name="Murat C."/>
            <person name="Riley R."/>
            <person name="Ohm R."/>
            <person name="Sun H."/>
            <person name="Tunlid A."/>
            <person name="Henrissat B."/>
            <person name="Grigoriev I.V."/>
            <person name="Hibbett D.S."/>
            <person name="Martin F."/>
        </authorList>
    </citation>
    <scope>NUCLEOTIDE SEQUENCE [LARGE SCALE GENOMIC DNA]</scope>
    <source>
        <strain evidence="5 6">MD-312</strain>
    </source>
</reference>
<feature type="coiled-coil region" evidence="1">
    <location>
        <begin position="192"/>
        <end position="226"/>
    </location>
</feature>
<protein>
    <recommendedName>
        <fullName evidence="4">SAP domain-containing protein</fullName>
    </recommendedName>
</protein>
<evidence type="ECO:0000256" key="1">
    <source>
        <dbReference type="SAM" id="Coils"/>
    </source>
</evidence>
<dbReference type="SUPFAM" id="SSF68906">
    <property type="entry name" value="SAP domain"/>
    <property type="match status" value="1"/>
</dbReference>
<dbReference type="OrthoDB" id="3198211at2759"/>
<proteinExistence type="predicted"/>
<gene>
    <name evidence="5" type="ORF">HYDPIDRAFT_34399</name>
</gene>
<evidence type="ECO:0000256" key="2">
    <source>
        <dbReference type="SAM" id="MobiDB-lite"/>
    </source>
</evidence>
<dbReference type="SMART" id="SM00513">
    <property type="entry name" value="SAP"/>
    <property type="match status" value="1"/>
</dbReference>
<dbReference type="Proteomes" id="UP000053820">
    <property type="component" value="Unassembled WGS sequence"/>
</dbReference>
<dbReference type="HOGENOM" id="CLU_490059_0_0_1"/>
<feature type="compositionally biased region" description="Polar residues" evidence="2">
    <location>
        <begin position="460"/>
        <end position="478"/>
    </location>
</feature>
<feature type="transmembrane region" description="Helical" evidence="3">
    <location>
        <begin position="225"/>
        <end position="246"/>
    </location>
</feature>